<dbReference type="PANTHER" id="PTHR16520">
    <property type="entry name" value="KINETOCHORE SCAFFOLD 1"/>
    <property type="match status" value="1"/>
</dbReference>
<sequence>ILKAPRNPLDDLGNGNELTQDINTEKRRKNSRRVSFANTIKVFQRDLKNNTAETENAGMNTLLHAPIQAPVQQAEWHDADNAIQRTHRHDTTLIFSDENEMDMTASHTAVITRNLKNNQADKTEKIDITSFLAELNSNNAKAGMSKAFHFFPDPTSHSCPSSEQSEEATTVKKINFNEFLMSLKSNEKALDPTEGPEKENVCFVPSQASEAVARSSVGFVYSHEPQDTCNVSKLFRGQGDEMEMTRCQAPDARATFPVSAIPGSVSSETVFRGDKTIVFSKCDDMEITGNYTDVIDNPSTNEMNTCQNSEKEKAHIMKVVNKVSSTRVGSERDFSMGKPLSAEEGFKTSHSVDGLRLRGAEELMLASTSGPVKGRAQLPSCLEKSVVFPSGENMDLTGNCTIMVSGHSIDPVSSESKAVPGKTLVFTLAEDMEITKTHTALLSSEIAAQDRGSIPAISAVPADKTLVFTHSQDDMEITASHTFALNNNIHGFENQE</sequence>
<dbReference type="EMBL" id="VZRY01002244">
    <property type="protein sequence ID" value="NWW88194.1"/>
    <property type="molecule type" value="Genomic_DNA"/>
</dbReference>
<evidence type="ECO:0000256" key="1">
    <source>
        <dbReference type="SAM" id="MobiDB-lite"/>
    </source>
</evidence>
<dbReference type="GO" id="GO:0034501">
    <property type="term" value="P:protein localization to kinetochore"/>
    <property type="evidence" value="ECO:0007669"/>
    <property type="project" value="InterPro"/>
</dbReference>
<evidence type="ECO:0000313" key="2">
    <source>
        <dbReference type="EMBL" id="NWW88194.1"/>
    </source>
</evidence>
<name>A0A7K6RR84_9AVES</name>
<gene>
    <name evidence="2" type="primary">Knl1_1</name>
    <name evidence="2" type="ORF">RHYJUB_R07640</name>
</gene>
<feature type="non-terminal residue" evidence="2">
    <location>
        <position position="1"/>
    </location>
</feature>
<dbReference type="PANTHER" id="PTHR16520:SF3">
    <property type="entry name" value="KINETOCHORE SCAFFOLD 1"/>
    <property type="match status" value="1"/>
</dbReference>
<dbReference type="InterPro" id="IPR043651">
    <property type="entry name" value="KNL1_MELT_rpt"/>
</dbReference>
<dbReference type="GO" id="GO:0051301">
    <property type="term" value="P:cell division"/>
    <property type="evidence" value="ECO:0007669"/>
    <property type="project" value="InterPro"/>
</dbReference>
<dbReference type="AlphaFoldDB" id="A0A7K6RR84"/>
<evidence type="ECO:0000313" key="3">
    <source>
        <dbReference type="Proteomes" id="UP000570016"/>
    </source>
</evidence>
<proteinExistence type="predicted"/>
<dbReference type="GO" id="GO:0008608">
    <property type="term" value="P:attachment of spindle microtubules to kinetochore"/>
    <property type="evidence" value="ECO:0007669"/>
    <property type="project" value="InterPro"/>
</dbReference>
<feature type="region of interest" description="Disordered" evidence="1">
    <location>
        <begin position="1"/>
        <end position="30"/>
    </location>
</feature>
<dbReference type="CDD" id="cd21853">
    <property type="entry name" value="KNL1_NTD"/>
    <property type="match status" value="1"/>
</dbReference>
<dbReference type="InterPro" id="IPR037388">
    <property type="entry name" value="Blinkin"/>
</dbReference>
<protein>
    <submittedName>
        <fullName evidence="2">KNL1 protein</fullName>
    </submittedName>
</protein>
<feature type="non-terminal residue" evidence="2">
    <location>
        <position position="496"/>
    </location>
</feature>
<organism evidence="2 3">
    <name type="scientific">Rhynochetos jubatus</name>
    <name type="common">kagu</name>
    <dbReference type="NCBI Taxonomy" id="54386"/>
    <lineage>
        <taxon>Eukaryota</taxon>
        <taxon>Metazoa</taxon>
        <taxon>Chordata</taxon>
        <taxon>Craniata</taxon>
        <taxon>Vertebrata</taxon>
        <taxon>Euteleostomi</taxon>
        <taxon>Archelosauria</taxon>
        <taxon>Archosauria</taxon>
        <taxon>Dinosauria</taxon>
        <taxon>Saurischia</taxon>
        <taxon>Theropoda</taxon>
        <taxon>Coelurosauria</taxon>
        <taxon>Aves</taxon>
        <taxon>Neognathae</taxon>
        <taxon>Neoaves</taxon>
        <taxon>Phaethontimorphae</taxon>
        <taxon>Eurypygiformes</taxon>
        <taxon>Rhynochetidae</taxon>
        <taxon>Rhynochetos</taxon>
    </lineage>
</organism>
<dbReference type="GO" id="GO:0005634">
    <property type="term" value="C:nucleus"/>
    <property type="evidence" value="ECO:0007669"/>
    <property type="project" value="TreeGrafter"/>
</dbReference>
<dbReference type="Pfam" id="PF19221">
    <property type="entry name" value="MELT"/>
    <property type="match status" value="5"/>
</dbReference>
<comment type="caution">
    <text evidence="2">The sequence shown here is derived from an EMBL/GenBank/DDBJ whole genome shotgun (WGS) entry which is preliminary data.</text>
</comment>
<dbReference type="Proteomes" id="UP000570016">
    <property type="component" value="Unassembled WGS sequence"/>
</dbReference>
<dbReference type="OrthoDB" id="6132334at2759"/>
<keyword evidence="3" id="KW-1185">Reference proteome</keyword>
<accession>A0A7K6RR84</accession>
<reference evidence="2 3" key="1">
    <citation type="submission" date="2019-09" db="EMBL/GenBank/DDBJ databases">
        <title>Bird 10,000 Genomes (B10K) Project - Family phase.</title>
        <authorList>
            <person name="Zhang G."/>
        </authorList>
    </citation>
    <scope>NUCLEOTIDE SEQUENCE [LARGE SCALE GENOMIC DNA]</scope>
    <source>
        <strain evidence="2">B10K-DU-029-58</strain>
        <tissue evidence="2">Muscle</tissue>
    </source>
</reference>